<evidence type="ECO:0000256" key="1">
    <source>
        <dbReference type="SAM" id="MobiDB-lite"/>
    </source>
</evidence>
<proteinExistence type="predicted"/>
<keyword evidence="3" id="KW-1185">Reference proteome</keyword>
<evidence type="ECO:0000313" key="3">
    <source>
        <dbReference type="Proteomes" id="UP001162162"/>
    </source>
</evidence>
<organism evidence="2 3">
    <name type="scientific">Aromia moschata</name>
    <dbReference type="NCBI Taxonomy" id="1265417"/>
    <lineage>
        <taxon>Eukaryota</taxon>
        <taxon>Metazoa</taxon>
        <taxon>Ecdysozoa</taxon>
        <taxon>Arthropoda</taxon>
        <taxon>Hexapoda</taxon>
        <taxon>Insecta</taxon>
        <taxon>Pterygota</taxon>
        <taxon>Neoptera</taxon>
        <taxon>Endopterygota</taxon>
        <taxon>Coleoptera</taxon>
        <taxon>Polyphaga</taxon>
        <taxon>Cucujiformia</taxon>
        <taxon>Chrysomeloidea</taxon>
        <taxon>Cerambycidae</taxon>
        <taxon>Cerambycinae</taxon>
        <taxon>Callichromatini</taxon>
        <taxon>Aromia</taxon>
    </lineage>
</organism>
<dbReference type="AlphaFoldDB" id="A0AAV8ZEW5"/>
<protein>
    <submittedName>
        <fullName evidence="2">Uncharacterized protein</fullName>
    </submittedName>
</protein>
<evidence type="ECO:0000313" key="2">
    <source>
        <dbReference type="EMBL" id="KAJ8962814.1"/>
    </source>
</evidence>
<sequence length="101" mass="11877">MNHVLSKRHSEPSKLQVFESDESSLDHRMHVLRSVGRTKPNQDESSRNNCKGINCLKKRRNFLMEQGYQVDQKARTVYLRVHFHIILRFYRNPGSSATMTC</sequence>
<reference evidence="2" key="1">
    <citation type="journal article" date="2023" name="Insect Mol. Biol.">
        <title>Genome sequencing provides insights into the evolution of gene families encoding plant cell wall-degrading enzymes in longhorned beetles.</title>
        <authorList>
            <person name="Shin N.R."/>
            <person name="Okamura Y."/>
            <person name="Kirsch R."/>
            <person name="Pauchet Y."/>
        </authorList>
    </citation>
    <scope>NUCLEOTIDE SEQUENCE</scope>
    <source>
        <strain evidence="2">AMC_N1</strain>
    </source>
</reference>
<feature type="region of interest" description="Disordered" evidence="1">
    <location>
        <begin position="1"/>
        <end position="22"/>
    </location>
</feature>
<comment type="caution">
    <text evidence="2">The sequence shown here is derived from an EMBL/GenBank/DDBJ whole genome shotgun (WGS) entry which is preliminary data.</text>
</comment>
<accession>A0AAV8ZEW5</accession>
<name>A0AAV8ZEW5_9CUCU</name>
<dbReference type="EMBL" id="JAPWTK010000002">
    <property type="protein sequence ID" value="KAJ8962814.1"/>
    <property type="molecule type" value="Genomic_DNA"/>
</dbReference>
<gene>
    <name evidence="2" type="ORF">NQ318_001214</name>
</gene>
<dbReference type="Proteomes" id="UP001162162">
    <property type="component" value="Unassembled WGS sequence"/>
</dbReference>